<dbReference type="GO" id="GO:0016462">
    <property type="term" value="F:pyrophosphatase activity"/>
    <property type="evidence" value="ECO:0007669"/>
    <property type="project" value="InterPro"/>
</dbReference>
<dbReference type="PANTHER" id="PTHR46116:SF39">
    <property type="entry name" value="BACULOVIRAL IAP REPEAT-CONTAINING PROTEIN 6"/>
    <property type="match status" value="1"/>
</dbReference>
<dbReference type="InterPro" id="IPR000608">
    <property type="entry name" value="UBC"/>
</dbReference>
<dbReference type="SUPFAM" id="SSF64182">
    <property type="entry name" value="DHH phosphoesterases"/>
    <property type="match status" value="1"/>
</dbReference>
<evidence type="ECO:0000256" key="1">
    <source>
        <dbReference type="ARBA" id="ARBA00022679"/>
    </source>
</evidence>
<dbReference type="eggNOG" id="KOG4129">
    <property type="taxonomic scope" value="Eukaryota"/>
</dbReference>
<keyword evidence="1" id="KW-0808">Transferase</keyword>
<dbReference type="SUPFAM" id="SSF54495">
    <property type="entry name" value="UBC-like"/>
    <property type="match status" value="1"/>
</dbReference>
<dbReference type="InterPro" id="IPR038763">
    <property type="entry name" value="DHH_sf"/>
</dbReference>
<dbReference type="Pfam" id="PF02833">
    <property type="entry name" value="DHHA2"/>
    <property type="match status" value="1"/>
</dbReference>
<dbReference type="AlphaFoldDB" id="K0RWB8"/>
<dbReference type="InterPro" id="IPR016135">
    <property type="entry name" value="UBQ-conjugating_enzyme/RWD"/>
</dbReference>
<dbReference type="Pfam" id="PF00179">
    <property type="entry name" value="UQ_con"/>
    <property type="match status" value="1"/>
</dbReference>
<sequence>MVESAVRKDGDFASYIDSLPEMLNETLMKNGRVRVFMGNEAADADSIVSSLTLGYAESMKPSKAPSELMVPVVSVPRADLSLRRDVVILLDIAGINPENLLYIDDEIVVDRLLSPPVSGKEDPRSITLTDHNRIRSSLRDLAPLVTEIVDHHEDSGHHSSVTVESGKRSIAFVGGKATVASTCTLVTELLLDDQSPGGNGNKIDGSLGLLLLGVILLDSVNMIPAAGKGTDRDERAIRTLGERTDWAQISEISPSIADASVFDKIFPEGRARSPSQDALFDLLSGARNDPKFWAGLSTLDSLRIDYKRFEVPGSLKSSPIRTIGLSSVLTDMDSLLSKDNFENDMRDYQSSCQVDLFGALTLEFVDGNLNRELLLSSPKVGVLEGVTNYLLRDKDAASIQLNEREDLRTASKRVFRQGNAKCSRKQVAPLLQRAALSLNLKSDLFGPGGLSKRSPATSSATPLRIFLKNVSPRANFLDKSLQTSRGGLILVLGRAESPGGVRGRSVGGGPLMWDCGRGGRGVGSGRMQMAEMAENDGRIDDPQPDDDDCSMMREDSSDDGQASDDDNDQQSEEDDRSEYSYYQSSDDEDDGTGEGGCSTTDVAMAAAPMAGVKRKGWRSAIWKGFRRGSRHDNRLDFTSSYMSFPVLINMAADPLARLDEILSSLNKITSDDDDDARTKGRQSGGGDGGSKKESKASTAKTSTLKAGVGYETGSYKDNNKVSQLGLFRGFFRLHFLIQQDNNRFSLYLSRTWVQMINENLTEAAKRQTQTDEQSLPLIRELTGFLSDFGGSEGPVLLSLKLSPGFNRTLFDLLKNDSLLEWGKRSDIYNAVLDMLSLFGGRRFYAPILVHNLLDGLGSELASSCQSLMETVCAKAEILRRTSHRKRSGGEGGDECSGGGKDEMKDAYEMCDRIIATRKVVNGGISDGREAGIIADPSKETTSRDMNYVPEYLKDAYEDERKPPTLQEEKSTYIREMKTYRLQHVPGLLSNSDNTYTYRREANEAVSTGAPRQKRMLRIASEIAGLTADLPVEWSSSIFARVDEDRPDVLKALIVAPEGTPYENGCFEFDVYLPVNYPDVPPQVKLLTTANRSVRFNPNLYHEGKVCLSLLGTWSGPGWIPDTSSLLQVLLSIQSLILVPDPYFNEPGYAAADERQQKQSKQYDRQVRAATLKVAMLGQMKKPSPLFADCIHRHFRLKKNQILKQLEDWQTLENEFNKESSSSGTATTTSTTRWQSALVAGGGIRCSSKIVQGLCEEIRDWYDPDRVKPKEDGGGKKSETG</sequence>
<dbReference type="InterPro" id="IPR004097">
    <property type="entry name" value="DHHA2"/>
</dbReference>
<dbReference type="PROSITE" id="PS50127">
    <property type="entry name" value="UBC_2"/>
    <property type="match status" value="1"/>
</dbReference>
<dbReference type="Gene3D" id="3.10.110.10">
    <property type="entry name" value="Ubiquitin Conjugating Enzyme"/>
    <property type="match status" value="1"/>
</dbReference>
<feature type="region of interest" description="Disordered" evidence="3">
    <location>
        <begin position="882"/>
        <end position="901"/>
    </location>
</feature>
<evidence type="ECO:0000313" key="6">
    <source>
        <dbReference type="Proteomes" id="UP000266841"/>
    </source>
</evidence>
<evidence type="ECO:0000259" key="4">
    <source>
        <dbReference type="PROSITE" id="PS50127"/>
    </source>
</evidence>
<feature type="compositionally biased region" description="Acidic residues" evidence="3">
    <location>
        <begin position="556"/>
        <end position="576"/>
    </location>
</feature>
<protein>
    <recommendedName>
        <fullName evidence="4">UBC core domain-containing protein</fullName>
    </recommendedName>
</protein>
<evidence type="ECO:0000313" key="5">
    <source>
        <dbReference type="EMBL" id="EJK57275.1"/>
    </source>
</evidence>
<organism evidence="5 6">
    <name type="scientific">Thalassiosira oceanica</name>
    <name type="common">Marine diatom</name>
    <dbReference type="NCBI Taxonomy" id="159749"/>
    <lineage>
        <taxon>Eukaryota</taxon>
        <taxon>Sar</taxon>
        <taxon>Stramenopiles</taxon>
        <taxon>Ochrophyta</taxon>
        <taxon>Bacillariophyta</taxon>
        <taxon>Coscinodiscophyceae</taxon>
        <taxon>Thalassiosirophycidae</taxon>
        <taxon>Thalassiosirales</taxon>
        <taxon>Thalassiosiraceae</taxon>
        <taxon>Thalassiosira</taxon>
    </lineage>
</organism>
<dbReference type="GO" id="GO:0016740">
    <property type="term" value="F:transferase activity"/>
    <property type="evidence" value="ECO:0007669"/>
    <property type="project" value="UniProtKB-KW"/>
</dbReference>
<dbReference type="GO" id="GO:0005737">
    <property type="term" value="C:cytoplasm"/>
    <property type="evidence" value="ECO:0007669"/>
    <property type="project" value="InterPro"/>
</dbReference>
<accession>K0RWB8</accession>
<dbReference type="Proteomes" id="UP000266841">
    <property type="component" value="Unassembled WGS sequence"/>
</dbReference>
<dbReference type="InterPro" id="IPR038222">
    <property type="entry name" value="DHHA2_dom_sf"/>
</dbReference>
<gene>
    <name evidence="5" type="ORF">THAOC_22700</name>
</gene>
<dbReference type="PANTHER" id="PTHR46116">
    <property type="entry name" value="(E3-INDEPENDENT) E2 UBIQUITIN-CONJUGATING ENZYME"/>
    <property type="match status" value="1"/>
</dbReference>
<evidence type="ECO:0000256" key="3">
    <source>
        <dbReference type="SAM" id="MobiDB-lite"/>
    </source>
</evidence>
<comment type="caution">
    <text evidence="5">The sequence shown here is derived from an EMBL/GenBank/DDBJ whole genome shotgun (WGS) entry which is preliminary data.</text>
</comment>
<keyword evidence="6" id="KW-1185">Reference proteome</keyword>
<proteinExistence type="predicted"/>
<dbReference type="CDD" id="cd23810">
    <property type="entry name" value="UBCc_BIRC6"/>
    <property type="match status" value="1"/>
</dbReference>
<dbReference type="SMART" id="SM01131">
    <property type="entry name" value="DHHA2"/>
    <property type="match status" value="1"/>
</dbReference>
<name>K0RWB8_THAOC</name>
<dbReference type="Gene3D" id="3.90.1640.10">
    <property type="entry name" value="inorganic pyrophosphatase (n-terminal core)"/>
    <property type="match status" value="1"/>
</dbReference>
<dbReference type="EMBL" id="AGNL01028791">
    <property type="protein sequence ID" value="EJK57275.1"/>
    <property type="molecule type" value="Genomic_DNA"/>
</dbReference>
<feature type="domain" description="UBC core" evidence="4">
    <location>
        <begin position="1013"/>
        <end position="1175"/>
    </location>
</feature>
<keyword evidence="2" id="KW-0833">Ubl conjugation pathway</keyword>
<dbReference type="Gene3D" id="3.10.310.20">
    <property type="entry name" value="DHHA2 domain"/>
    <property type="match status" value="1"/>
</dbReference>
<dbReference type="OrthoDB" id="374045at2759"/>
<feature type="region of interest" description="Disordered" evidence="3">
    <location>
        <begin position="534"/>
        <end position="599"/>
    </location>
</feature>
<feature type="region of interest" description="Disordered" evidence="3">
    <location>
        <begin position="669"/>
        <end position="702"/>
    </location>
</feature>
<dbReference type="eggNOG" id="KOG0895">
    <property type="taxonomic scope" value="Eukaryota"/>
</dbReference>
<evidence type="ECO:0000256" key="2">
    <source>
        <dbReference type="ARBA" id="ARBA00022786"/>
    </source>
</evidence>
<reference evidence="5 6" key="1">
    <citation type="journal article" date="2012" name="Genome Biol.">
        <title>Genome and low-iron response of an oceanic diatom adapted to chronic iron limitation.</title>
        <authorList>
            <person name="Lommer M."/>
            <person name="Specht M."/>
            <person name="Roy A.S."/>
            <person name="Kraemer L."/>
            <person name="Andreson R."/>
            <person name="Gutowska M.A."/>
            <person name="Wolf J."/>
            <person name="Bergner S.V."/>
            <person name="Schilhabel M.B."/>
            <person name="Klostermeier U.C."/>
            <person name="Beiko R.G."/>
            <person name="Rosenstiel P."/>
            <person name="Hippler M."/>
            <person name="Laroche J."/>
        </authorList>
    </citation>
    <scope>NUCLEOTIDE SEQUENCE [LARGE SCALE GENOMIC DNA]</scope>
    <source>
        <strain evidence="5 6">CCMP1005</strain>
    </source>
</reference>
<dbReference type="SMART" id="SM00212">
    <property type="entry name" value="UBCc"/>
    <property type="match status" value="1"/>
</dbReference>